<keyword evidence="5" id="KW-1185">Reference proteome</keyword>
<dbReference type="RefSeq" id="XP_065666892.1">
    <property type="nucleotide sequence ID" value="XM_065810820.1"/>
</dbReference>
<dbReference type="InterPro" id="IPR000387">
    <property type="entry name" value="Tyr_Pase_dom"/>
</dbReference>
<dbReference type="InterPro" id="IPR016130">
    <property type="entry name" value="Tyr_Pase_AS"/>
</dbReference>
<evidence type="ECO:0000313" key="5">
    <source>
        <dbReference type="Proteomes" id="UP001652625"/>
    </source>
</evidence>
<dbReference type="InterPro" id="IPR050561">
    <property type="entry name" value="PTP"/>
</dbReference>
<accession>A0ABM4CY57</accession>
<reference evidence="6" key="1">
    <citation type="submission" date="2025-08" db="UniProtKB">
        <authorList>
            <consortium name="RefSeq"/>
        </authorList>
    </citation>
    <scope>IDENTIFICATION</scope>
</reference>
<evidence type="ECO:0000259" key="3">
    <source>
        <dbReference type="PROSITE" id="PS50054"/>
    </source>
</evidence>
<evidence type="ECO:0000259" key="4">
    <source>
        <dbReference type="PROSITE" id="PS50056"/>
    </source>
</evidence>
<sequence>MELIEGRLFFLLELPNNNEKKKNLSGDTTIYLDKHHKNTTVQKHFGPPSLKSIWEHCHEVDLKLKTFKRVFYITNSLKDNFHIEQRTLSSFLMACYAVLQLNWTPEKTNSLLLQEITVKLAFFRDYHGDSSYKLNILDCLQGLYMGCKIQNWFSSYESTKYPQSTSFHLDMNLIVPGKYIAFKDPTINSNKKTVCVSKSVMNELKRCGIKAVVRLNGNDHLTNLEYYGPPYSSSEFKQEQFFHFEIPFEDAGVPSVTQINEFEILCKRFAGKVAVHCHAGLGRTATMIGSILIKSYGFDSRAVCGWLKMCRRGSIMGPQHFFLDKFQKQLELKHSFSINHQTTTTLLKARPLLEVTQQYHPIKATSSGTSCKCKGANNIIRIEKAQKKKLVPKQKFEATSDLTEVKPIRRGSETRVTSANYKNLIEPSKSHSPQTTFLNEISTTNIRKSVSMPTYQLSVSKLNLMRNSIIPKRQPKTPQPLKTVKTLTSTKSILSDKKILKEKDDWVTEEVVAPRKSTVYYLRKNADKK</sequence>
<protein>
    <submittedName>
        <fullName evidence="6">Dual specificity protein phosphatase CDC14A isoform X1</fullName>
    </submittedName>
</protein>
<dbReference type="Pfam" id="PF14671">
    <property type="entry name" value="DSPn"/>
    <property type="match status" value="1"/>
</dbReference>
<comment type="similarity">
    <text evidence="1">Belongs to the protein-tyrosine phosphatase family. Non-receptor class CDC14 subfamily.</text>
</comment>
<dbReference type="PROSITE" id="PS00383">
    <property type="entry name" value="TYR_PHOSPHATASE_1"/>
    <property type="match status" value="1"/>
</dbReference>
<keyword evidence="2" id="KW-0378">Hydrolase</keyword>
<evidence type="ECO:0000313" key="6">
    <source>
        <dbReference type="RefSeq" id="XP_065666892.1"/>
    </source>
</evidence>
<proteinExistence type="inferred from homology"/>
<dbReference type="SUPFAM" id="SSF52799">
    <property type="entry name" value="(Phosphotyrosine protein) phosphatases II"/>
    <property type="match status" value="2"/>
</dbReference>
<feature type="domain" description="Tyrosine specific protein phosphatases" evidence="4">
    <location>
        <begin position="271"/>
        <end position="322"/>
    </location>
</feature>
<dbReference type="Gene3D" id="3.90.190.10">
    <property type="entry name" value="Protein tyrosine phosphatase superfamily"/>
    <property type="match status" value="2"/>
</dbReference>
<dbReference type="PROSITE" id="PS50056">
    <property type="entry name" value="TYR_PHOSPHATASE_2"/>
    <property type="match status" value="1"/>
</dbReference>
<dbReference type="GeneID" id="100199835"/>
<organism evidence="5 6">
    <name type="scientific">Hydra vulgaris</name>
    <name type="common">Hydra</name>
    <name type="synonym">Hydra attenuata</name>
    <dbReference type="NCBI Taxonomy" id="6087"/>
    <lineage>
        <taxon>Eukaryota</taxon>
        <taxon>Metazoa</taxon>
        <taxon>Cnidaria</taxon>
        <taxon>Hydrozoa</taxon>
        <taxon>Hydroidolina</taxon>
        <taxon>Anthoathecata</taxon>
        <taxon>Aplanulata</taxon>
        <taxon>Hydridae</taxon>
        <taxon>Hydra</taxon>
    </lineage>
</organism>
<gene>
    <name evidence="6" type="primary">LOC100199835</name>
</gene>
<feature type="domain" description="Tyrosine-protein phosphatase" evidence="3">
    <location>
        <begin position="170"/>
        <end position="335"/>
    </location>
</feature>
<dbReference type="Proteomes" id="UP001652625">
    <property type="component" value="Chromosome 11"/>
</dbReference>
<evidence type="ECO:0000256" key="1">
    <source>
        <dbReference type="ARBA" id="ARBA00007315"/>
    </source>
</evidence>
<dbReference type="PANTHER" id="PTHR23339">
    <property type="entry name" value="TYROSINE SPECIFIC PROTEIN PHOSPHATASE AND DUAL SPECIFICITY PROTEIN PHOSPHATASE"/>
    <property type="match status" value="1"/>
</dbReference>
<dbReference type="InterPro" id="IPR020422">
    <property type="entry name" value="TYR_PHOSPHATASE_DUAL_dom"/>
</dbReference>
<dbReference type="InterPro" id="IPR029260">
    <property type="entry name" value="DSPn"/>
</dbReference>
<dbReference type="PROSITE" id="PS50054">
    <property type="entry name" value="TYR_PHOSPHATASE_DUAL"/>
    <property type="match status" value="1"/>
</dbReference>
<name>A0ABM4CY57_HYDVU</name>
<dbReference type="Pfam" id="PF22785">
    <property type="entry name" value="Tc-R-P"/>
    <property type="match status" value="1"/>
</dbReference>
<dbReference type="InterPro" id="IPR029021">
    <property type="entry name" value="Prot-tyrosine_phosphatase-like"/>
</dbReference>
<evidence type="ECO:0000256" key="2">
    <source>
        <dbReference type="ARBA" id="ARBA00022801"/>
    </source>
</evidence>